<sequence length="52" mass="6038">MRSTLIAIFFRSTYIEEIKKMLVVVYGTLQDQDVSLVDWGEMALRMLQKGNV</sequence>
<name>M9M0K3_PAEPP</name>
<evidence type="ECO:0000313" key="2">
    <source>
        <dbReference type="Proteomes" id="UP000029453"/>
    </source>
</evidence>
<accession>M9M0K3</accession>
<protein>
    <submittedName>
        <fullName evidence="1">Uncharacterized protein</fullName>
    </submittedName>
</protein>
<dbReference type="Proteomes" id="UP000029453">
    <property type="component" value="Unassembled WGS sequence"/>
</dbReference>
<gene>
    <name evidence="1" type="ORF">PPOP_1686</name>
</gene>
<comment type="caution">
    <text evidence="1">The sequence shown here is derived from an EMBL/GenBank/DDBJ whole genome shotgun (WGS) entry which is preliminary data.</text>
</comment>
<evidence type="ECO:0000313" key="1">
    <source>
        <dbReference type="EMBL" id="GAC42329.1"/>
    </source>
</evidence>
<reference evidence="1 2" key="1">
    <citation type="submission" date="2012-10" db="EMBL/GenBank/DDBJ databases">
        <title>Draft Genome Sequence of Paenibacillus popilliae ATCC 14706T.</title>
        <authorList>
            <person name="Iiyama K."/>
            <person name="Mori K."/>
            <person name="Mon H."/>
            <person name="Chieda Y."/>
            <person name="Lee J.M."/>
            <person name="Kusakabe T."/>
            <person name="Tashiro K."/>
            <person name="Asano S."/>
            <person name="Yasunaga-Aoki C."/>
            <person name="Shimizu S."/>
        </authorList>
    </citation>
    <scope>NUCLEOTIDE SEQUENCE [LARGE SCALE GENOMIC DNA]</scope>
    <source>
        <strain evidence="1 2">ATCC 14706</strain>
    </source>
</reference>
<dbReference type="AlphaFoldDB" id="M9M0K3"/>
<organism evidence="1 2">
    <name type="scientific">Paenibacillus popilliae ATCC 14706</name>
    <dbReference type="NCBI Taxonomy" id="1212764"/>
    <lineage>
        <taxon>Bacteria</taxon>
        <taxon>Bacillati</taxon>
        <taxon>Bacillota</taxon>
        <taxon>Bacilli</taxon>
        <taxon>Bacillales</taxon>
        <taxon>Paenibacillaceae</taxon>
        <taxon>Paenibacillus</taxon>
    </lineage>
</organism>
<dbReference type="EMBL" id="BALG01000087">
    <property type="protein sequence ID" value="GAC42329.1"/>
    <property type="molecule type" value="Genomic_DNA"/>
</dbReference>
<keyword evidence="2" id="KW-1185">Reference proteome</keyword>
<proteinExistence type="predicted"/>